<keyword evidence="2" id="KW-1185">Reference proteome</keyword>
<dbReference type="EMBL" id="LNUW01000005">
    <property type="protein sequence ID" value="KXG87466.1"/>
    <property type="molecule type" value="Genomic_DNA"/>
</dbReference>
<gene>
    <name evidence="1" type="ORF">ATO67_19370</name>
</gene>
<name>A0A135P7U1_9HYPH</name>
<sequence>MDADSTFPLVAIAGQIDRRLNIEIGGKPEENGVIDAIVANGENAATFMTDANGVGEMNIVTIDGNR</sequence>
<dbReference type="AlphaFoldDB" id="A0A135P7U1"/>
<proteinExistence type="predicted"/>
<comment type="caution">
    <text evidence="1">The sequence shown here is derived from an EMBL/GenBank/DDBJ whole genome shotgun (WGS) entry which is preliminary data.</text>
</comment>
<protein>
    <submittedName>
        <fullName evidence="1">Uncharacterized protein</fullName>
    </submittedName>
</protein>
<organism evidence="1 2">
    <name type="scientific">Agrobacterium bohemicum</name>
    <dbReference type="NCBI Taxonomy" id="2052828"/>
    <lineage>
        <taxon>Bacteria</taxon>
        <taxon>Pseudomonadati</taxon>
        <taxon>Pseudomonadota</taxon>
        <taxon>Alphaproteobacteria</taxon>
        <taxon>Hyphomicrobiales</taxon>
        <taxon>Rhizobiaceae</taxon>
        <taxon>Rhizobium/Agrobacterium group</taxon>
        <taxon>Agrobacterium</taxon>
    </lineage>
</organism>
<reference evidence="1 2" key="1">
    <citation type="submission" date="2015-11" db="EMBL/GenBank/DDBJ databases">
        <title>Draft genome sequence of Agrobacterium sp. R89-1.</title>
        <authorList>
            <person name="Zahradnik J."/>
            <person name="Kyslikova E."/>
            <person name="Palyzova A."/>
            <person name="Kyslik P."/>
        </authorList>
    </citation>
    <scope>NUCLEOTIDE SEQUENCE [LARGE SCALE GENOMIC DNA]</scope>
    <source>
        <strain evidence="1 2">R89-1</strain>
    </source>
</reference>
<evidence type="ECO:0000313" key="2">
    <source>
        <dbReference type="Proteomes" id="UP000070498"/>
    </source>
</evidence>
<evidence type="ECO:0000313" key="1">
    <source>
        <dbReference type="EMBL" id="KXG87466.1"/>
    </source>
</evidence>
<dbReference type="Proteomes" id="UP000070498">
    <property type="component" value="Unassembled WGS sequence"/>
</dbReference>
<accession>A0A135P7U1</accession>